<dbReference type="RefSeq" id="WP_261920065.1">
    <property type="nucleotide sequence ID" value="NZ_CP022011.1"/>
</dbReference>
<evidence type="ECO:0000256" key="2">
    <source>
        <dbReference type="ARBA" id="ARBA00023186"/>
    </source>
</evidence>
<organism evidence="6 7">
    <name type="scientific">Mergibacter septicus</name>
    <dbReference type="NCBI Taxonomy" id="221402"/>
    <lineage>
        <taxon>Bacteria</taxon>
        <taxon>Pseudomonadati</taxon>
        <taxon>Pseudomonadota</taxon>
        <taxon>Gammaproteobacteria</taxon>
        <taxon>Pasteurellales</taxon>
        <taxon>Pasteurellaceae</taxon>
        <taxon>Mergibacter</taxon>
    </lineage>
</organism>
<dbReference type="Pfam" id="PF07743">
    <property type="entry name" value="HSCB_C"/>
    <property type="match status" value="1"/>
</dbReference>
<dbReference type="AlphaFoldDB" id="A0A8E3MHR6"/>
<dbReference type="HAMAP" id="MF_00682">
    <property type="entry name" value="HscB"/>
    <property type="match status" value="1"/>
</dbReference>
<protein>
    <recommendedName>
        <fullName evidence="4">Co-chaperone protein HscB homolog</fullName>
    </recommendedName>
</protein>
<dbReference type="GO" id="GO:0044571">
    <property type="term" value="P:[2Fe-2S] cluster assembly"/>
    <property type="evidence" value="ECO:0007669"/>
    <property type="project" value="InterPro"/>
</dbReference>
<dbReference type="GO" id="GO:0001671">
    <property type="term" value="F:ATPase activator activity"/>
    <property type="evidence" value="ECO:0007669"/>
    <property type="project" value="InterPro"/>
</dbReference>
<evidence type="ECO:0000313" key="6">
    <source>
        <dbReference type="EMBL" id="QDJ15429.1"/>
    </source>
</evidence>
<evidence type="ECO:0000256" key="1">
    <source>
        <dbReference type="ARBA" id="ARBA00010476"/>
    </source>
</evidence>
<dbReference type="Gene3D" id="1.20.1280.20">
    <property type="entry name" value="HscB, C-terminal domain"/>
    <property type="match status" value="1"/>
</dbReference>
<comment type="function">
    <text evidence="3 4">Co-chaperone involved in the maturation of iron-sulfur cluster-containing proteins. Seems to help targeting proteins to be folded toward HscA.</text>
</comment>
<dbReference type="NCBIfam" id="TIGR00714">
    <property type="entry name" value="hscB"/>
    <property type="match status" value="1"/>
</dbReference>
<dbReference type="GO" id="GO:0006457">
    <property type="term" value="P:protein folding"/>
    <property type="evidence" value="ECO:0007669"/>
    <property type="project" value="UniProtKB-UniRule"/>
</dbReference>
<evidence type="ECO:0000313" key="7">
    <source>
        <dbReference type="Proteomes" id="UP000955338"/>
    </source>
</evidence>
<evidence type="ECO:0000256" key="5">
    <source>
        <dbReference type="SAM" id="Coils"/>
    </source>
</evidence>
<dbReference type="InterPro" id="IPR004640">
    <property type="entry name" value="HscB"/>
</dbReference>
<evidence type="ECO:0000256" key="4">
    <source>
        <dbReference type="HAMAP-Rule" id="MF_00682"/>
    </source>
</evidence>
<dbReference type="InterPro" id="IPR036386">
    <property type="entry name" value="HscB_C_sf"/>
</dbReference>
<sequence length="176" mass="20708">MQTPFDIFELAVEFDLNLEQLSQRYLALQKNLHPDNFTATDEQQQRLALQRSSQINDAYQILKDPISRAEAILAIGTQQAVATEQTNQDLTFLMQQMAWREQLEALEQQAQSTDISAELNSLQQDVEELQQQQTEQLRLQLAQKQWETVKQIIDRLKFIKKLQQEIERLEEKLFDF</sequence>
<dbReference type="EMBL" id="CP022011">
    <property type="protein sequence ID" value="QDJ15429.1"/>
    <property type="molecule type" value="Genomic_DNA"/>
</dbReference>
<dbReference type="InterPro" id="IPR036869">
    <property type="entry name" value="J_dom_sf"/>
</dbReference>
<comment type="similarity">
    <text evidence="1 4">Belongs to the HscB family.</text>
</comment>
<dbReference type="SMART" id="SM00271">
    <property type="entry name" value="DnaJ"/>
    <property type="match status" value="1"/>
</dbReference>
<feature type="coiled-coil region" evidence="5">
    <location>
        <begin position="112"/>
        <end position="172"/>
    </location>
</feature>
<dbReference type="SUPFAM" id="SSF46565">
    <property type="entry name" value="Chaperone J-domain"/>
    <property type="match status" value="1"/>
</dbReference>
<dbReference type="SUPFAM" id="SSF47144">
    <property type="entry name" value="HSC20 (HSCB), C-terminal oligomerisation domain"/>
    <property type="match status" value="1"/>
</dbReference>
<keyword evidence="7" id="KW-1185">Reference proteome</keyword>
<dbReference type="PANTHER" id="PTHR14021">
    <property type="entry name" value="IRON-SULFUR CLUSTER CO-CHAPERONE PROTEIN HSCB"/>
    <property type="match status" value="1"/>
</dbReference>
<dbReference type="PANTHER" id="PTHR14021:SF15">
    <property type="entry name" value="IRON-SULFUR CLUSTER CO-CHAPERONE PROTEIN HSCB"/>
    <property type="match status" value="1"/>
</dbReference>
<accession>A0A8E3MHR6</accession>
<evidence type="ECO:0000256" key="3">
    <source>
        <dbReference type="ARBA" id="ARBA00025596"/>
    </source>
</evidence>
<comment type="subunit">
    <text evidence="4">Interacts with HscA and stimulates its ATPase activity.</text>
</comment>
<dbReference type="Proteomes" id="UP000955338">
    <property type="component" value="Chromosome"/>
</dbReference>
<dbReference type="InterPro" id="IPR001623">
    <property type="entry name" value="DnaJ_domain"/>
</dbReference>
<gene>
    <name evidence="4 6" type="primary">hscB</name>
    <name evidence="6" type="ORF">CEP48_08355</name>
</gene>
<dbReference type="Pfam" id="PF00226">
    <property type="entry name" value="DnaJ"/>
    <property type="match status" value="1"/>
</dbReference>
<dbReference type="CDD" id="cd06257">
    <property type="entry name" value="DnaJ"/>
    <property type="match status" value="1"/>
</dbReference>
<name>A0A8E3MHR6_9PAST</name>
<dbReference type="GO" id="GO:0051087">
    <property type="term" value="F:protein-folding chaperone binding"/>
    <property type="evidence" value="ECO:0007669"/>
    <property type="project" value="InterPro"/>
</dbReference>
<keyword evidence="2 4" id="KW-0143">Chaperone</keyword>
<dbReference type="GO" id="GO:0051259">
    <property type="term" value="P:protein complex oligomerization"/>
    <property type="evidence" value="ECO:0007669"/>
    <property type="project" value="InterPro"/>
</dbReference>
<keyword evidence="5" id="KW-0175">Coiled coil</keyword>
<dbReference type="Gene3D" id="1.10.287.110">
    <property type="entry name" value="DnaJ domain"/>
    <property type="match status" value="1"/>
</dbReference>
<proteinExistence type="inferred from homology"/>
<dbReference type="PROSITE" id="PS50076">
    <property type="entry name" value="DNAJ_2"/>
    <property type="match status" value="1"/>
</dbReference>
<dbReference type="InterPro" id="IPR009073">
    <property type="entry name" value="HscB_oligo_C"/>
</dbReference>
<dbReference type="GO" id="GO:1990230">
    <property type="term" value="C:iron-sulfur cluster transfer complex"/>
    <property type="evidence" value="ECO:0007669"/>
    <property type="project" value="TreeGrafter"/>
</dbReference>
<reference evidence="6" key="1">
    <citation type="submission" date="2017-06" db="EMBL/GenBank/DDBJ databases">
        <title>Genome sequencing of pathogenic and non-pathogenic strains within Bisgaard taxon 40.</title>
        <authorList>
            <person name="Ladner J.T."/>
            <person name="Lovett S.P."/>
            <person name="Koroleva G."/>
            <person name="Lorch J.M."/>
        </authorList>
    </citation>
    <scope>NUCLEOTIDE SEQUENCE</scope>
    <source>
        <strain evidence="6">27576-1-I1</strain>
    </source>
</reference>